<dbReference type="Pfam" id="PF02518">
    <property type="entry name" value="HATPase_c"/>
    <property type="match status" value="1"/>
</dbReference>
<dbReference type="InterPro" id="IPR036097">
    <property type="entry name" value="HisK_dim/P_sf"/>
</dbReference>
<dbReference type="InterPro" id="IPR000014">
    <property type="entry name" value="PAS"/>
</dbReference>
<evidence type="ECO:0000256" key="3">
    <source>
        <dbReference type="ARBA" id="ARBA00022553"/>
    </source>
</evidence>
<dbReference type="NCBIfam" id="TIGR00229">
    <property type="entry name" value="sensory_box"/>
    <property type="match status" value="1"/>
</dbReference>
<dbReference type="Pfam" id="PF13426">
    <property type="entry name" value="PAS_9"/>
    <property type="match status" value="1"/>
</dbReference>
<dbReference type="InterPro" id="IPR035965">
    <property type="entry name" value="PAS-like_dom_sf"/>
</dbReference>
<keyword evidence="4 10" id="KW-0808">Transferase</keyword>
<evidence type="ECO:0000256" key="4">
    <source>
        <dbReference type="ARBA" id="ARBA00022679"/>
    </source>
</evidence>
<dbReference type="AlphaFoldDB" id="A0A377GE57"/>
<dbReference type="Pfam" id="PF00512">
    <property type="entry name" value="HisKA"/>
    <property type="match status" value="1"/>
</dbReference>
<dbReference type="SMART" id="SM00091">
    <property type="entry name" value="PAS"/>
    <property type="match status" value="1"/>
</dbReference>
<evidence type="ECO:0000313" key="10">
    <source>
        <dbReference type="EMBL" id="STO23093.1"/>
    </source>
</evidence>
<dbReference type="PROSITE" id="PS50112">
    <property type="entry name" value="PAS"/>
    <property type="match status" value="1"/>
</dbReference>
<evidence type="ECO:0000256" key="2">
    <source>
        <dbReference type="ARBA" id="ARBA00012438"/>
    </source>
</evidence>
<evidence type="ECO:0000256" key="6">
    <source>
        <dbReference type="SAM" id="MobiDB-lite"/>
    </source>
</evidence>
<dbReference type="EC" id="2.7.13.3" evidence="2"/>
<dbReference type="Gene3D" id="3.30.450.20">
    <property type="entry name" value="PAS domain"/>
    <property type="match status" value="1"/>
</dbReference>
<evidence type="ECO:0000313" key="11">
    <source>
        <dbReference type="Proteomes" id="UP000254554"/>
    </source>
</evidence>
<dbReference type="InterPro" id="IPR000700">
    <property type="entry name" value="PAS-assoc_C"/>
</dbReference>
<feature type="compositionally biased region" description="Basic and acidic residues" evidence="6">
    <location>
        <begin position="42"/>
        <end position="52"/>
    </location>
</feature>
<sequence length="422" mass="48183">MNFERTQNASGSKKNVFHEHKKKRGKKTLGSLSQKLRRAKKTREGEGMQEKDMLDQEVQTLKTEDTFYAKSILQNILESSLEYSIIATDLNGKIIVWNEGAFRNYGFHASEMINKKNILDLHLPEDVKSGAAKEFMQRGLQDGKAEEVFERVRKDGTRFVASVTLTLRRDDKGNPVGYLIISKDITEAKRIEDQLIKTNEELEHFAYITSHDLKAPLRAIERLATWIEEDNADKLDEKSKEHLALLRQRTLRLSNLIDGILKYSRAGRIDLNVELVDIKAVLQEVMENLNPEGRFEICYPKHLPTFKTAKIPLVQVFSNLISNSIKHHHRKKGTIKIEAESLGSFYLFTIKDDGPGIPPEFFDKIFIVFQTLKSRDELESTGIGLSIVKKIVESQGGKVMVQSQVGHGTTMSFTWPKELKKI</sequence>
<reference evidence="10 11" key="1">
    <citation type="submission" date="2018-06" db="EMBL/GenBank/DDBJ databases">
        <authorList>
            <consortium name="Pathogen Informatics"/>
            <person name="Doyle S."/>
        </authorList>
    </citation>
    <scope>NUCLEOTIDE SEQUENCE [LARGE SCALE GENOMIC DNA]</scope>
    <source>
        <strain evidence="10 11">NCTC11370</strain>
    </source>
</reference>
<dbReference type="STRING" id="1094715.GCA_000236165_03183"/>
<dbReference type="PANTHER" id="PTHR43304">
    <property type="entry name" value="PHYTOCHROME-LIKE PROTEIN CPH1"/>
    <property type="match status" value="1"/>
</dbReference>
<dbReference type="Gene3D" id="3.30.565.10">
    <property type="entry name" value="Histidine kinase-like ATPase, C-terminal domain"/>
    <property type="match status" value="1"/>
</dbReference>
<dbReference type="CDD" id="cd00130">
    <property type="entry name" value="PAS"/>
    <property type="match status" value="1"/>
</dbReference>
<dbReference type="InterPro" id="IPR003594">
    <property type="entry name" value="HATPase_dom"/>
</dbReference>
<dbReference type="InterPro" id="IPR004358">
    <property type="entry name" value="Sig_transdc_His_kin-like_C"/>
</dbReference>
<dbReference type="InterPro" id="IPR003661">
    <property type="entry name" value="HisK_dim/P_dom"/>
</dbReference>
<comment type="catalytic activity">
    <reaction evidence="1">
        <text>ATP + protein L-histidine = ADP + protein N-phospho-L-histidine.</text>
        <dbReference type="EC" id="2.7.13.3"/>
    </reaction>
</comment>
<dbReference type="PANTHER" id="PTHR43304:SF1">
    <property type="entry name" value="PAC DOMAIN-CONTAINING PROTEIN"/>
    <property type="match status" value="1"/>
</dbReference>
<dbReference type="SMART" id="SM00086">
    <property type="entry name" value="PAC"/>
    <property type="match status" value="1"/>
</dbReference>
<dbReference type="EMBL" id="UGGT01000001">
    <property type="protein sequence ID" value="STO23093.1"/>
    <property type="molecule type" value="Genomic_DNA"/>
</dbReference>
<dbReference type="CDD" id="cd00082">
    <property type="entry name" value="HisKA"/>
    <property type="match status" value="1"/>
</dbReference>
<evidence type="ECO:0000256" key="5">
    <source>
        <dbReference type="ARBA" id="ARBA00022777"/>
    </source>
</evidence>
<dbReference type="SMART" id="SM00388">
    <property type="entry name" value="HisKA"/>
    <property type="match status" value="1"/>
</dbReference>
<proteinExistence type="predicted"/>
<dbReference type="GO" id="GO:0000155">
    <property type="term" value="F:phosphorelay sensor kinase activity"/>
    <property type="evidence" value="ECO:0007669"/>
    <property type="project" value="InterPro"/>
</dbReference>
<organism evidence="10 11">
    <name type="scientific">Fluoribacter dumoffii</name>
    <dbReference type="NCBI Taxonomy" id="463"/>
    <lineage>
        <taxon>Bacteria</taxon>
        <taxon>Pseudomonadati</taxon>
        <taxon>Pseudomonadota</taxon>
        <taxon>Gammaproteobacteria</taxon>
        <taxon>Legionellales</taxon>
        <taxon>Legionellaceae</taxon>
        <taxon>Fluoribacter</taxon>
    </lineage>
</organism>
<evidence type="ECO:0000259" key="9">
    <source>
        <dbReference type="PROSITE" id="PS50113"/>
    </source>
</evidence>
<dbReference type="SUPFAM" id="SSF47384">
    <property type="entry name" value="Homodimeric domain of signal transducing histidine kinase"/>
    <property type="match status" value="1"/>
</dbReference>
<gene>
    <name evidence="10" type="primary">cph1_2</name>
    <name evidence="10" type="ORF">NCTC11370_03197</name>
</gene>
<dbReference type="PROSITE" id="PS50109">
    <property type="entry name" value="HIS_KIN"/>
    <property type="match status" value="1"/>
</dbReference>
<dbReference type="InterPro" id="IPR036890">
    <property type="entry name" value="HATPase_C_sf"/>
</dbReference>
<feature type="domain" description="PAC" evidence="9">
    <location>
        <begin position="143"/>
        <end position="197"/>
    </location>
</feature>
<protein>
    <recommendedName>
        <fullName evidence="2">histidine kinase</fullName>
        <ecNumber evidence="2">2.7.13.3</ecNumber>
    </recommendedName>
</protein>
<feature type="domain" description="Histidine kinase" evidence="7">
    <location>
        <begin position="208"/>
        <end position="419"/>
    </location>
</feature>
<dbReference type="InterPro" id="IPR052162">
    <property type="entry name" value="Sensor_kinase/Photoreceptor"/>
</dbReference>
<dbReference type="PROSITE" id="PS50113">
    <property type="entry name" value="PAC"/>
    <property type="match status" value="1"/>
</dbReference>
<feature type="region of interest" description="Disordered" evidence="6">
    <location>
        <begin position="1"/>
        <end position="52"/>
    </location>
</feature>
<dbReference type="SUPFAM" id="SSF55785">
    <property type="entry name" value="PYP-like sensor domain (PAS domain)"/>
    <property type="match status" value="1"/>
</dbReference>
<evidence type="ECO:0000259" key="8">
    <source>
        <dbReference type="PROSITE" id="PS50112"/>
    </source>
</evidence>
<dbReference type="InterPro" id="IPR001610">
    <property type="entry name" value="PAC"/>
</dbReference>
<dbReference type="SUPFAM" id="SSF55874">
    <property type="entry name" value="ATPase domain of HSP90 chaperone/DNA topoisomerase II/histidine kinase"/>
    <property type="match status" value="1"/>
</dbReference>
<keyword evidence="5" id="KW-0418">Kinase</keyword>
<dbReference type="Gene3D" id="1.10.287.130">
    <property type="match status" value="1"/>
</dbReference>
<dbReference type="InterPro" id="IPR005467">
    <property type="entry name" value="His_kinase_dom"/>
</dbReference>
<keyword evidence="11" id="KW-1185">Reference proteome</keyword>
<dbReference type="OrthoDB" id="9808408at2"/>
<accession>A0A377GE57</accession>
<dbReference type="Proteomes" id="UP000254554">
    <property type="component" value="Unassembled WGS sequence"/>
</dbReference>
<dbReference type="SMART" id="SM00387">
    <property type="entry name" value="HATPase_c"/>
    <property type="match status" value="1"/>
</dbReference>
<name>A0A377GE57_9GAMM</name>
<feature type="domain" description="PAS" evidence="8">
    <location>
        <begin position="69"/>
        <end position="143"/>
    </location>
</feature>
<feature type="compositionally biased region" description="Polar residues" evidence="6">
    <location>
        <begin position="1"/>
        <end position="13"/>
    </location>
</feature>
<dbReference type="PRINTS" id="PR00344">
    <property type="entry name" value="BCTRLSENSOR"/>
</dbReference>
<evidence type="ECO:0000256" key="1">
    <source>
        <dbReference type="ARBA" id="ARBA00000085"/>
    </source>
</evidence>
<evidence type="ECO:0000259" key="7">
    <source>
        <dbReference type="PROSITE" id="PS50109"/>
    </source>
</evidence>
<keyword evidence="3" id="KW-0597">Phosphoprotein</keyword>